<name>A0A0C2W3D9_9BACL</name>
<feature type="chain" id="PRO_5002173379" description="N-acetylmuramoyl-L-alanine amidase" evidence="1">
    <location>
        <begin position="23"/>
        <end position="323"/>
    </location>
</feature>
<dbReference type="PATRIC" id="fig|220754.4.peg.1041"/>
<dbReference type="Gene3D" id="3.40.50.12090">
    <property type="match status" value="2"/>
</dbReference>
<sequence>MKKSIALSLLLALSFPVSQAYAEEGPSTYRISGMDRYETSANLSYEGWETSNIAVLATGSNYPDALSATPLAYKYDAPLLLTTGKSLPASIKEEITRLGVKEVYVIGGISIISAEVEKQLKGLGVSKITRISGADRYETSVKIAKKIGSSEGIVVAAGQSFADALSIAPVAAILETPILLTKKNELPNSVKDYVKTLGSENFSFVIGGEGVISKKVMSSLPDPERLSGADRYETNSEIISYFADAEILDMDYPFIATGKNFPDALSASAFAAATFNGVILTDPVSPKPTTKSTIKEYRPYVDEYIIVGGKGVLPDSTINKLIQ</sequence>
<keyword evidence="1" id="KW-0732">Signal</keyword>
<proteinExistence type="predicted"/>
<organism evidence="2 3">
    <name type="scientific">Jeotgalibacillus campisalis</name>
    <dbReference type="NCBI Taxonomy" id="220754"/>
    <lineage>
        <taxon>Bacteria</taxon>
        <taxon>Bacillati</taxon>
        <taxon>Bacillota</taxon>
        <taxon>Bacilli</taxon>
        <taxon>Bacillales</taxon>
        <taxon>Caryophanaceae</taxon>
        <taxon>Jeotgalibacillus</taxon>
    </lineage>
</organism>
<gene>
    <name evidence="2" type="ORF">KR50_10220</name>
</gene>
<protein>
    <recommendedName>
        <fullName evidence="4">N-acetylmuramoyl-L-alanine amidase</fullName>
    </recommendedName>
</protein>
<feature type="signal peptide" evidence="1">
    <location>
        <begin position="1"/>
        <end position="22"/>
    </location>
</feature>
<keyword evidence="3" id="KW-1185">Reference proteome</keyword>
<evidence type="ECO:0000256" key="1">
    <source>
        <dbReference type="SAM" id="SignalP"/>
    </source>
</evidence>
<reference evidence="2 3" key="1">
    <citation type="submission" date="2015-01" db="EMBL/GenBank/DDBJ databases">
        <title>Jeotgalibacillus campisalis genome sequencing.</title>
        <authorList>
            <person name="Goh K.M."/>
            <person name="Chan K.-G."/>
            <person name="Yaakop A.S."/>
            <person name="Ee R."/>
            <person name="Gan H.M."/>
            <person name="Chan C.S."/>
        </authorList>
    </citation>
    <scope>NUCLEOTIDE SEQUENCE [LARGE SCALE GENOMIC DNA]</scope>
    <source>
        <strain evidence="2 3">SF-57</strain>
    </source>
</reference>
<dbReference type="InterPro" id="IPR007253">
    <property type="entry name" value="Cell_wall-bd_2"/>
</dbReference>
<evidence type="ECO:0000313" key="2">
    <source>
        <dbReference type="EMBL" id="KIL51141.1"/>
    </source>
</evidence>
<dbReference type="AlphaFoldDB" id="A0A0C2W3D9"/>
<evidence type="ECO:0008006" key="4">
    <source>
        <dbReference type="Google" id="ProtNLM"/>
    </source>
</evidence>
<dbReference type="RefSeq" id="WP_052476787.1">
    <property type="nucleotide sequence ID" value="NZ_JXRR01000008.1"/>
</dbReference>
<comment type="caution">
    <text evidence="2">The sequence shown here is derived from an EMBL/GenBank/DDBJ whole genome shotgun (WGS) entry which is preliminary data.</text>
</comment>
<accession>A0A0C2W3D9</accession>
<dbReference type="EMBL" id="JXRR01000008">
    <property type="protein sequence ID" value="KIL51141.1"/>
    <property type="molecule type" value="Genomic_DNA"/>
</dbReference>
<dbReference type="PANTHER" id="PTHR30032:SF8">
    <property type="entry name" value="GERMINATION-SPECIFIC N-ACETYLMURAMOYL-L-ALANINE AMIDASE"/>
    <property type="match status" value="1"/>
</dbReference>
<dbReference type="Pfam" id="PF04122">
    <property type="entry name" value="CW_binding_2"/>
    <property type="match status" value="3"/>
</dbReference>
<dbReference type="PANTHER" id="PTHR30032">
    <property type="entry name" value="N-ACETYLMURAMOYL-L-ALANINE AMIDASE-RELATED"/>
    <property type="match status" value="1"/>
</dbReference>
<dbReference type="InterPro" id="IPR051922">
    <property type="entry name" value="Bact_Sporulation_Assoc"/>
</dbReference>
<dbReference type="Proteomes" id="UP000031972">
    <property type="component" value="Unassembled WGS sequence"/>
</dbReference>
<evidence type="ECO:0000313" key="3">
    <source>
        <dbReference type="Proteomes" id="UP000031972"/>
    </source>
</evidence>
<dbReference type="OrthoDB" id="363232at2"/>